<sequence>MMGQKRTPGLSSDLIWRMLCRNEERLISAHTGLSKLTTTSSRSGHSNIHCCQYQHMGMATHVKHYLWTRDTIYSKNKPFMHSYFSIFNPLKNASPYGKTFSEKIHLLLFFLLNL</sequence>
<proteinExistence type="predicted"/>
<gene>
    <name evidence="1" type="ORF">KL86DES1_20695</name>
</gene>
<dbReference type="EMBL" id="FMJC01000002">
    <property type="protein sequence ID" value="SCM72555.1"/>
    <property type="molecule type" value="Genomic_DNA"/>
</dbReference>
<reference evidence="1" key="1">
    <citation type="submission" date="2016-08" db="EMBL/GenBank/DDBJ databases">
        <authorList>
            <person name="Seilhamer J.J."/>
        </authorList>
    </citation>
    <scope>NUCLEOTIDE SEQUENCE</scope>
    <source>
        <strain evidence="1">86-1</strain>
    </source>
</reference>
<protein>
    <submittedName>
        <fullName evidence="1">Uncharacterized protein</fullName>
    </submittedName>
</protein>
<evidence type="ECO:0000313" key="1">
    <source>
        <dbReference type="EMBL" id="SCM72555.1"/>
    </source>
</evidence>
<organism evidence="1">
    <name type="scientific">uncultured Desulfovibrio sp</name>
    <dbReference type="NCBI Taxonomy" id="167968"/>
    <lineage>
        <taxon>Bacteria</taxon>
        <taxon>Pseudomonadati</taxon>
        <taxon>Thermodesulfobacteriota</taxon>
        <taxon>Desulfovibrionia</taxon>
        <taxon>Desulfovibrionales</taxon>
        <taxon>Desulfovibrionaceae</taxon>
        <taxon>Desulfovibrio</taxon>
        <taxon>environmental samples</taxon>
    </lineage>
</organism>
<accession>A0A212L4V5</accession>
<name>A0A212L4V5_9BACT</name>
<dbReference type="AlphaFoldDB" id="A0A212L4V5"/>